<evidence type="ECO:0000259" key="4">
    <source>
        <dbReference type="PROSITE" id="PS51371"/>
    </source>
</evidence>
<dbReference type="PANTHER" id="PTHR48108:SF34">
    <property type="entry name" value="CBS DOMAIN-CONTAINING PROTEIN YHCV"/>
    <property type="match status" value="1"/>
</dbReference>
<dbReference type="InterPro" id="IPR018821">
    <property type="entry name" value="DUF294_put_nucleoTrafse_sb-bd"/>
</dbReference>
<accession>A0A1F2UPX6</accession>
<dbReference type="Pfam" id="PF00571">
    <property type="entry name" value="CBS"/>
    <property type="match status" value="2"/>
</dbReference>
<keyword evidence="2" id="KW-0129">CBS domain</keyword>
<sequence length="633" mass="72091">MILSDVVEFLEKVPPFQFLKKGTLQMIASKVSMEYYPKGTEILVQSGPPSEHLYIVQKGGVKIFVRSGTDDIIIDYRNEGDSFGFVSLYSGDKSRTNVVAADDTICYLIDKETFLKLHDAYPAFAEYFLRSYLGKYVDTTFRELYDKGFLYRSGNTLPFTTPVGDIATQRLITVSPERSIQAAARLMAERKISSLVVVDEERKPLGIVTDRDLREKVVAAGVSVEGPLRDIMTTSLVTIEVGEFCFEALLKMIRHSIHHLLVMDKDTLKGIVTNHDLMMLQGLSPITIAREIESRQNIECLIPISSEISSMVGLLLKEGTKASNISRIITELNERLVQRIIEIDLNEHGPPPVPFCWIVFGSEGRKEQTFKTDQDNALIYADPETPELEKEAAEYFQEFALRINNALVKCGFPKCPANYMASNPKWNQPLRVWKRNFTEWITSSTPESILLSAIFFDFRPVYGDLDLGEILRRHLNQKLEQERFFLARMAATVVDNRPPLGFFKTFVVEKSGEHKDQLNLKISALALIVDIVRLFSLERGVSETSTLERIEALRGQHGLTDEFGLELEQSFEFIMLLRVLRQFEQIELGSEPDNFINPNELNTLEKQTLKEIFQLISRVQDLIDQRYRLGTVS</sequence>
<dbReference type="InterPro" id="IPR000644">
    <property type="entry name" value="CBS_dom"/>
</dbReference>
<dbReference type="SUPFAM" id="SSF51206">
    <property type="entry name" value="cAMP-binding domain-like"/>
    <property type="match status" value="1"/>
</dbReference>
<dbReference type="Proteomes" id="UP000178086">
    <property type="component" value="Unassembled WGS sequence"/>
</dbReference>
<feature type="domain" description="CBS" evidence="4">
    <location>
        <begin position="167"/>
        <end position="224"/>
    </location>
</feature>
<dbReference type="Gene3D" id="2.60.120.10">
    <property type="entry name" value="Jelly Rolls"/>
    <property type="match status" value="1"/>
</dbReference>
<evidence type="ECO:0000256" key="1">
    <source>
        <dbReference type="ARBA" id="ARBA00022737"/>
    </source>
</evidence>
<dbReference type="PANTHER" id="PTHR48108">
    <property type="entry name" value="CBS DOMAIN-CONTAINING PROTEIN CBSX2, CHLOROPLASTIC"/>
    <property type="match status" value="1"/>
</dbReference>
<proteinExistence type="predicted"/>
<dbReference type="SUPFAM" id="SSF54631">
    <property type="entry name" value="CBS-domain pair"/>
    <property type="match status" value="1"/>
</dbReference>
<dbReference type="PROSITE" id="PS51371">
    <property type="entry name" value="CBS"/>
    <property type="match status" value="2"/>
</dbReference>
<feature type="domain" description="Cyclic nucleotide-binding" evidence="3">
    <location>
        <begin position="15"/>
        <end position="117"/>
    </location>
</feature>
<dbReference type="SMART" id="SM00100">
    <property type="entry name" value="cNMP"/>
    <property type="match status" value="1"/>
</dbReference>
<evidence type="ECO:0000313" key="6">
    <source>
        <dbReference type="Proteomes" id="UP000178086"/>
    </source>
</evidence>
<dbReference type="Gene3D" id="3.10.580.10">
    <property type="entry name" value="CBS-domain"/>
    <property type="match status" value="1"/>
</dbReference>
<evidence type="ECO:0000259" key="3">
    <source>
        <dbReference type="PROSITE" id="PS50042"/>
    </source>
</evidence>
<dbReference type="Pfam" id="PF10335">
    <property type="entry name" value="DUF294_C"/>
    <property type="match status" value="1"/>
</dbReference>
<dbReference type="Pfam" id="PF03445">
    <property type="entry name" value="DUF294"/>
    <property type="match status" value="1"/>
</dbReference>
<dbReference type="InterPro" id="IPR014710">
    <property type="entry name" value="RmlC-like_jellyroll"/>
</dbReference>
<dbReference type="InterPro" id="IPR051462">
    <property type="entry name" value="CBS_domain-containing"/>
</dbReference>
<evidence type="ECO:0008006" key="7">
    <source>
        <dbReference type="Google" id="ProtNLM"/>
    </source>
</evidence>
<feature type="domain" description="CBS" evidence="4">
    <location>
        <begin position="232"/>
        <end position="288"/>
    </location>
</feature>
<organism evidence="5 6">
    <name type="scientific">Candidatus Aquicultor primus</name>
    <dbReference type="NCBI Taxonomy" id="1797195"/>
    <lineage>
        <taxon>Bacteria</taxon>
        <taxon>Bacillati</taxon>
        <taxon>Actinomycetota</taxon>
        <taxon>Candidatus Aquicultoria</taxon>
        <taxon>Candidatus Aquicultorales</taxon>
        <taxon>Candidatus Aquicultoraceae</taxon>
        <taxon>Candidatus Aquicultor</taxon>
    </lineage>
</organism>
<gene>
    <name evidence="5" type="ORF">A2074_01035</name>
</gene>
<dbReference type="AlphaFoldDB" id="A0A1F2UPX6"/>
<protein>
    <recommendedName>
        <fullName evidence="7">Cyclic nucleotide-binding/CBS domain-containing protein</fullName>
    </recommendedName>
</protein>
<comment type="caution">
    <text evidence="5">The sequence shown here is derived from an EMBL/GenBank/DDBJ whole genome shotgun (WGS) entry which is preliminary data.</text>
</comment>
<dbReference type="InterPro" id="IPR000595">
    <property type="entry name" value="cNMP-bd_dom"/>
</dbReference>
<name>A0A1F2UPX6_9ACTN</name>
<dbReference type="SMART" id="SM00116">
    <property type="entry name" value="CBS"/>
    <property type="match status" value="2"/>
</dbReference>
<dbReference type="InterPro" id="IPR005105">
    <property type="entry name" value="GlnD_Uridyltrans_N"/>
</dbReference>
<dbReference type="Pfam" id="PF00027">
    <property type="entry name" value="cNMP_binding"/>
    <property type="match status" value="1"/>
</dbReference>
<dbReference type="PROSITE" id="PS50042">
    <property type="entry name" value="CNMP_BINDING_3"/>
    <property type="match status" value="1"/>
</dbReference>
<keyword evidence="1" id="KW-0677">Repeat</keyword>
<evidence type="ECO:0000313" key="5">
    <source>
        <dbReference type="EMBL" id="OFW35020.1"/>
    </source>
</evidence>
<dbReference type="InterPro" id="IPR018490">
    <property type="entry name" value="cNMP-bd_dom_sf"/>
</dbReference>
<reference evidence="5 6" key="1">
    <citation type="journal article" date="2016" name="Nat. Commun.">
        <title>Thousands of microbial genomes shed light on interconnected biogeochemical processes in an aquifer system.</title>
        <authorList>
            <person name="Anantharaman K."/>
            <person name="Brown C.T."/>
            <person name="Hug L.A."/>
            <person name="Sharon I."/>
            <person name="Castelle C.J."/>
            <person name="Probst A.J."/>
            <person name="Thomas B.C."/>
            <person name="Singh A."/>
            <person name="Wilkins M.J."/>
            <person name="Karaoz U."/>
            <person name="Brodie E.L."/>
            <person name="Williams K.H."/>
            <person name="Hubbard S.S."/>
            <person name="Banfield J.F."/>
        </authorList>
    </citation>
    <scope>NUCLEOTIDE SEQUENCE [LARGE SCALE GENOMIC DNA]</scope>
</reference>
<dbReference type="CDD" id="cd04587">
    <property type="entry name" value="CBS_pair_CAP-ED_NT_Pol-beta-like_DUF294_assoc"/>
    <property type="match status" value="1"/>
</dbReference>
<dbReference type="GO" id="GO:0008773">
    <property type="term" value="F:[protein-PII] uridylyltransferase activity"/>
    <property type="evidence" value="ECO:0007669"/>
    <property type="project" value="InterPro"/>
</dbReference>
<dbReference type="InterPro" id="IPR046342">
    <property type="entry name" value="CBS_dom_sf"/>
</dbReference>
<dbReference type="CDD" id="cd05401">
    <property type="entry name" value="NT_GlnE_GlnD_like"/>
    <property type="match status" value="1"/>
</dbReference>
<dbReference type="EMBL" id="MELI01000025">
    <property type="protein sequence ID" value="OFW35020.1"/>
    <property type="molecule type" value="Genomic_DNA"/>
</dbReference>
<dbReference type="CDD" id="cd00038">
    <property type="entry name" value="CAP_ED"/>
    <property type="match status" value="1"/>
</dbReference>
<evidence type="ECO:0000256" key="2">
    <source>
        <dbReference type="PROSITE-ProRule" id="PRU00703"/>
    </source>
</evidence>